<dbReference type="Proteomes" id="UP001153269">
    <property type="component" value="Unassembled WGS sequence"/>
</dbReference>
<evidence type="ECO:0000313" key="2">
    <source>
        <dbReference type="EMBL" id="CAB1435893.1"/>
    </source>
</evidence>
<protein>
    <submittedName>
        <fullName evidence="2">Uncharacterized protein</fullName>
    </submittedName>
</protein>
<organism evidence="2 3">
    <name type="scientific">Pleuronectes platessa</name>
    <name type="common">European plaice</name>
    <dbReference type="NCBI Taxonomy" id="8262"/>
    <lineage>
        <taxon>Eukaryota</taxon>
        <taxon>Metazoa</taxon>
        <taxon>Chordata</taxon>
        <taxon>Craniata</taxon>
        <taxon>Vertebrata</taxon>
        <taxon>Euteleostomi</taxon>
        <taxon>Actinopterygii</taxon>
        <taxon>Neopterygii</taxon>
        <taxon>Teleostei</taxon>
        <taxon>Neoteleostei</taxon>
        <taxon>Acanthomorphata</taxon>
        <taxon>Carangaria</taxon>
        <taxon>Pleuronectiformes</taxon>
        <taxon>Pleuronectoidei</taxon>
        <taxon>Pleuronectidae</taxon>
        <taxon>Pleuronectes</taxon>
    </lineage>
</organism>
<proteinExistence type="predicted"/>
<feature type="compositionally biased region" description="Basic and acidic residues" evidence="1">
    <location>
        <begin position="1"/>
        <end position="36"/>
    </location>
</feature>
<evidence type="ECO:0000313" key="3">
    <source>
        <dbReference type="Proteomes" id="UP001153269"/>
    </source>
</evidence>
<keyword evidence="3" id="KW-1185">Reference proteome</keyword>
<dbReference type="AlphaFoldDB" id="A0A9N7URT3"/>
<reference evidence="2" key="1">
    <citation type="submission" date="2020-03" db="EMBL/GenBank/DDBJ databases">
        <authorList>
            <person name="Weist P."/>
        </authorList>
    </citation>
    <scope>NUCLEOTIDE SEQUENCE</scope>
</reference>
<comment type="caution">
    <text evidence="2">The sequence shown here is derived from an EMBL/GenBank/DDBJ whole genome shotgun (WGS) entry which is preliminary data.</text>
</comment>
<gene>
    <name evidence="2" type="ORF">PLEPLA_LOCUS23929</name>
</gene>
<evidence type="ECO:0000256" key="1">
    <source>
        <dbReference type="SAM" id="MobiDB-lite"/>
    </source>
</evidence>
<sequence>MHEWKEAYMQTLERRGNERRGEERRGEERRGEERKGKERKGKERKGKEMMWTRDEVEKEKVSLFLSRRLYLHPFPTASRFPLLSLSTGAEAWQIAAGAAGNKAKSVQERQEHQTKRLYAPPARQWGKGGQTDACKQISNIRSNAGVKPKDSRLGLFTFGDGSNTTCLLW</sequence>
<dbReference type="EMBL" id="CADEAL010001824">
    <property type="protein sequence ID" value="CAB1435893.1"/>
    <property type="molecule type" value="Genomic_DNA"/>
</dbReference>
<name>A0A9N7URT3_PLEPL</name>
<feature type="region of interest" description="Disordered" evidence="1">
    <location>
        <begin position="1"/>
        <end position="48"/>
    </location>
</feature>
<accession>A0A9N7URT3</accession>